<dbReference type="AlphaFoldDB" id="A0AA39S8D6"/>
<keyword evidence="3" id="KW-1185">Reference proteome</keyword>
<evidence type="ECO:0000256" key="1">
    <source>
        <dbReference type="SAM" id="MobiDB-lite"/>
    </source>
</evidence>
<reference evidence="2" key="2">
    <citation type="submission" date="2023-06" db="EMBL/GenBank/DDBJ databases">
        <authorList>
            <person name="Swenson N.G."/>
            <person name="Wegrzyn J.L."/>
            <person name="Mcevoy S.L."/>
        </authorList>
    </citation>
    <scope>NUCLEOTIDE SEQUENCE</scope>
    <source>
        <strain evidence="2">NS2018</strain>
        <tissue evidence="2">Leaf</tissue>
    </source>
</reference>
<dbReference type="PANTHER" id="PTHR33601:SF1">
    <property type="entry name" value="PROTEIN LITTLE ZIPPER 4"/>
    <property type="match status" value="1"/>
</dbReference>
<dbReference type="InterPro" id="IPR039312">
    <property type="entry name" value="ZPR"/>
</dbReference>
<accession>A0AA39S8D6</accession>
<name>A0AA39S8D6_ACESA</name>
<gene>
    <name evidence="2" type="ORF">LWI29_028520</name>
</gene>
<protein>
    <submittedName>
        <fullName evidence="2">Uncharacterized protein</fullName>
    </submittedName>
</protein>
<sequence>MHSFLLKHHQELKKGKHGSRIFAEEKAIISGLSECWRSYCQFLSDHDRTLTHYALLDKFGINENHINAQDRQPSMEKLNTKLHLENCSIIHENEKLRRKAHQLNQENQALLSELKQKLSIGCSKSNCNSDQNVSSTSSPNSSKSSKS</sequence>
<feature type="region of interest" description="Disordered" evidence="1">
    <location>
        <begin position="125"/>
        <end position="147"/>
    </location>
</feature>
<feature type="compositionally biased region" description="Low complexity" evidence="1">
    <location>
        <begin position="128"/>
        <end position="147"/>
    </location>
</feature>
<comment type="caution">
    <text evidence="2">The sequence shown here is derived from an EMBL/GenBank/DDBJ whole genome shotgun (WGS) entry which is preliminary data.</text>
</comment>
<dbReference type="PANTHER" id="PTHR33601">
    <property type="entry name" value="PROTEIN LITTLE ZIPPER 4"/>
    <property type="match status" value="1"/>
</dbReference>
<dbReference type="Proteomes" id="UP001168877">
    <property type="component" value="Unassembled WGS sequence"/>
</dbReference>
<evidence type="ECO:0000313" key="2">
    <source>
        <dbReference type="EMBL" id="KAK0592981.1"/>
    </source>
</evidence>
<reference evidence="2" key="1">
    <citation type="journal article" date="2022" name="Plant J.">
        <title>Strategies of tolerance reflected in two North American maple genomes.</title>
        <authorList>
            <person name="McEvoy S.L."/>
            <person name="Sezen U.U."/>
            <person name="Trouern-Trend A."/>
            <person name="McMahon S.M."/>
            <person name="Schaberg P.G."/>
            <person name="Yang J."/>
            <person name="Wegrzyn J.L."/>
            <person name="Swenson N.G."/>
        </authorList>
    </citation>
    <scope>NUCLEOTIDE SEQUENCE</scope>
    <source>
        <strain evidence="2">NS2018</strain>
    </source>
</reference>
<organism evidence="2 3">
    <name type="scientific">Acer saccharum</name>
    <name type="common">Sugar maple</name>
    <dbReference type="NCBI Taxonomy" id="4024"/>
    <lineage>
        <taxon>Eukaryota</taxon>
        <taxon>Viridiplantae</taxon>
        <taxon>Streptophyta</taxon>
        <taxon>Embryophyta</taxon>
        <taxon>Tracheophyta</taxon>
        <taxon>Spermatophyta</taxon>
        <taxon>Magnoliopsida</taxon>
        <taxon>eudicotyledons</taxon>
        <taxon>Gunneridae</taxon>
        <taxon>Pentapetalae</taxon>
        <taxon>rosids</taxon>
        <taxon>malvids</taxon>
        <taxon>Sapindales</taxon>
        <taxon>Sapindaceae</taxon>
        <taxon>Hippocastanoideae</taxon>
        <taxon>Acereae</taxon>
        <taxon>Acer</taxon>
    </lineage>
</organism>
<proteinExistence type="predicted"/>
<evidence type="ECO:0000313" key="3">
    <source>
        <dbReference type="Proteomes" id="UP001168877"/>
    </source>
</evidence>
<dbReference type="EMBL" id="JAUESC010000380">
    <property type="protein sequence ID" value="KAK0592981.1"/>
    <property type="molecule type" value="Genomic_DNA"/>
</dbReference>